<sequence length="147" mass="16629">MRVFLLLCVIAFEGCTQNTSFKTLEFNKENFEHFKLDSTCKDDESSILFKDKKIDFGVIKRKDVSKLLIYFPYVNIGNSKLVILKADVSCGCLSTTYPKRPLGRGEVGAIEVLVNLKNQQGVFNKTVFIKSNAINDVEVIRIRGVIK</sequence>
<protein>
    <recommendedName>
        <fullName evidence="3">DUF1573 domain-containing protein</fullName>
    </recommendedName>
</protein>
<dbReference type="Pfam" id="PF07610">
    <property type="entry name" value="DUF1573"/>
    <property type="match status" value="1"/>
</dbReference>
<dbReference type="InterPro" id="IPR011467">
    <property type="entry name" value="DUF1573"/>
</dbReference>
<dbReference type="InterPro" id="IPR013783">
    <property type="entry name" value="Ig-like_fold"/>
</dbReference>
<dbReference type="STRING" id="997884.HMPREF1068_00302"/>
<dbReference type="RefSeq" id="WP_007483109.1">
    <property type="nucleotide sequence ID" value="NZ_JH724314.1"/>
</dbReference>
<reference evidence="1 2" key="1">
    <citation type="submission" date="2012-02" db="EMBL/GenBank/DDBJ databases">
        <title>The Genome Sequence of Bacteroides nordii CL02T12C05.</title>
        <authorList>
            <consortium name="The Broad Institute Genome Sequencing Platform"/>
            <person name="Earl A."/>
            <person name="Ward D."/>
            <person name="Feldgarden M."/>
            <person name="Gevers D."/>
            <person name="Zitomersky N.L."/>
            <person name="Coyne M.J."/>
            <person name="Comstock L.E."/>
            <person name="Young S.K."/>
            <person name="Zeng Q."/>
            <person name="Gargeya S."/>
            <person name="Fitzgerald M."/>
            <person name="Haas B."/>
            <person name="Abouelleil A."/>
            <person name="Alvarado L."/>
            <person name="Arachchi H.M."/>
            <person name="Berlin A."/>
            <person name="Chapman S.B."/>
            <person name="Gearin G."/>
            <person name="Goldberg J."/>
            <person name="Griggs A."/>
            <person name="Gujja S."/>
            <person name="Hansen M."/>
            <person name="Heiman D."/>
            <person name="Howarth C."/>
            <person name="Larimer J."/>
            <person name="Lui A."/>
            <person name="MacDonald P.J.P."/>
            <person name="McCowen C."/>
            <person name="Montmayeur A."/>
            <person name="Murphy C."/>
            <person name="Neiman D."/>
            <person name="Pearson M."/>
            <person name="Priest M."/>
            <person name="Roberts A."/>
            <person name="Saif S."/>
            <person name="Shea T."/>
            <person name="Sisk P."/>
            <person name="Stolte C."/>
            <person name="Sykes S."/>
            <person name="Wortman J."/>
            <person name="Nusbaum C."/>
            <person name="Birren B."/>
        </authorList>
    </citation>
    <scope>NUCLEOTIDE SEQUENCE [LARGE SCALE GENOMIC DNA]</scope>
    <source>
        <strain evidence="1 2">CL02T12C05</strain>
    </source>
</reference>
<proteinExistence type="predicted"/>
<evidence type="ECO:0008006" key="3">
    <source>
        <dbReference type="Google" id="ProtNLM"/>
    </source>
</evidence>
<organism evidence="1 2">
    <name type="scientific">Bacteroides nordii CL02T12C05</name>
    <dbReference type="NCBI Taxonomy" id="997884"/>
    <lineage>
        <taxon>Bacteria</taxon>
        <taxon>Pseudomonadati</taxon>
        <taxon>Bacteroidota</taxon>
        <taxon>Bacteroidia</taxon>
        <taxon>Bacteroidales</taxon>
        <taxon>Bacteroidaceae</taxon>
        <taxon>Bacteroides</taxon>
    </lineage>
</organism>
<dbReference type="eggNOG" id="ENOG50302R9">
    <property type="taxonomic scope" value="Bacteria"/>
</dbReference>
<dbReference type="PANTHER" id="PTHR37833:SF1">
    <property type="entry name" value="SIGNAL PEPTIDE PROTEIN"/>
    <property type="match status" value="1"/>
</dbReference>
<dbReference type="PANTHER" id="PTHR37833">
    <property type="entry name" value="LIPOPROTEIN-RELATED"/>
    <property type="match status" value="1"/>
</dbReference>
<accession>I9H4V9</accession>
<dbReference type="EMBL" id="AGXS01000003">
    <property type="protein sequence ID" value="EIY54589.1"/>
    <property type="molecule type" value="Genomic_DNA"/>
</dbReference>
<keyword evidence="2" id="KW-1185">Reference proteome</keyword>
<dbReference type="HOGENOM" id="CLU_122784_0_0_10"/>
<comment type="caution">
    <text evidence="1">The sequence shown here is derived from an EMBL/GenBank/DDBJ whole genome shotgun (WGS) entry which is preliminary data.</text>
</comment>
<dbReference type="AlphaFoldDB" id="I9H4V9"/>
<evidence type="ECO:0000313" key="1">
    <source>
        <dbReference type="EMBL" id="EIY54589.1"/>
    </source>
</evidence>
<name>I9H4V9_9BACE</name>
<gene>
    <name evidence="1" type="ORF">HMPREF1068_00302</name>
</gene>
<dbReference type="Gene3D" id="2.60.40.10">
    <property type="entry name" value="Immunoglobulins"/>
    <property type="match status" value="1"/>
</dbReference>
<evidence type="ECO:0000313" key="2">
    <source>
        <dbReference type="Proteomes" id="UP000003089"/>
    </source>
</evidence>
<dbReference type="Proteomes" id="UP000003089">
    <property type="component" value="Unassembled WGS sequence"/>
</dbReference>